<evidence type="ECO:0000256" key="4">
    <source>
        <dbReference type="ARBA" id="ARBA00022679"/>
    </source>
</evidence>
<dbReference type="GO" id="GO:0003677">
    <property type="term" value="F:DNA binding"/>
    <property type="evidence" value="ECO:0007669"/>
    <property type="project" value="InterPro"/>
</dbReference>
<dbReference type="EMBL" id="QEKH01000037">
    <property type="protein sequence ID" value="PVY36050.1"/>
    <property type="molecule type" value="Genomic_DNA"/>
</dbReference>
<proteinExistence type="inferred from homology"/>
<dbReference type="GO" id="GO:0009007">
    <property type="term" value="F:site-specific DNA-methyltransferase (adenine-specific) activity"/>
    <property type="evidence" value="ECO:0007669"/>
    <property type="project" value="UniProtKB-EC"/>
</dbReference>
<comment type="caution">
    <text evidence="10">The sequence shown here is derived from an EMBL/GenBank/DDBJ whole genome shotgun (WGS) entry which is preliminary data.</text>
</comment>
<dbReference type="GeneID" id="78296844"/>
<dbReference type="EC" id="2.1.1.72" evidence="2"/>
<comment type="similarity">
    <text evidence="1">Belongs to the N(4)/N(6)-methyltransferase family.</text>
</comment>
<dbReference type="GO" id="GO:0032259">
    <property type="term" value="P:methylation"/>
    <property type="evidence" value="ECO:0007669"/>
    <property type="project" value="UniProtKB-KW"/>
</dbReference>
<dbReference type="PROSITE" id="PS00092">
    <property type="entry name" value="N6_MTASE"/>
    <property type="match status" value="1"/>
</dbReference>
<keyword evidence="5" id="KW-0949">S-adenosyl-L-methionine</keyword>
<dbReference type="Proteomes" id="UP000245959">
    <property type="component" value="Unassembled WGS sequence"/>
</dbReference>
<name>A0A2U1AI48_9BACT</name>
<protein>
    <recommendedName>
        <fullName evidence="2">site-specific DNA-methyltransferase (adenine-specific)</fullName>
        <ecNumber evidence="2">2.1.1.72</ecNumber>
    </recommendedName>
</protein>
<dbReference type="RefSeq" id="WP_116885574.1">
    <property type="nucleotide sequence ID" value="NZ_CABMMC010000098.1"/>
</dbReference>
<dbReference type="Gene3D" id="3.40.50.150">
    <property type="entry name" value="Vaccinia Virus protein VP39"/>
    <property type="match status" value="1"/>
</dbReference>
<dbReference type="Pfam" id="PF12161">
    <property type="entry name" value="HsdM_N"/>
    <property type="match status" value="1"/>
</dbReference>
<dbReference type="Pfam" id="PF02384">
    <property type="entry name" value="N6_Mtase"/>
    <property type="match status" value="1"/>
</dbReference>
<dbReference type="AlphaFoldDB" id="A0A2U1AI48"/>
<evidence type="ECO:0000256" key="5">
    <source>
        <dbReference type="ARBA" id="ARBA00022691"/>
    </source>
</evidence>
<dbReference type="GO" id="GO:0008170">
    <property type="term" value="F:N-methyltransferase activity"/>
    <property type="evidence" value="ECO:0007669"/>
    <property type="project" value="InterPro"/>
</dbReference>
<dbReference type="PRINTS" id="PR00507">
    <property type="entry name" value="N12N6MTFRASE"/>
</dbReference>
<dbReference type="SUPFAM" id="SSF53335">
    <property type="entry name" value="S-adenosyl-L-methionine-dependent methyltransferases"/>
    <property type="match status" value="1"/>
</dbReference>
<feature type="domain" description="N6 adenine-specific DNA methyltransferase N-terminal" evidence="9">
    <location>
        <begin position="11"/>
        <end position="145"/>
    </location>
</feature>
<evidence type="ECO:0000259" key="9">
    <source>
        <dbReference type="Pfam" id="PF12161"/>
    </source>
</evidence>
<dbReference type="InterPro" id="IPR022749">
    <property type="entry name" value="D12N6_MeTrfase_N"/>
</dbReference>
<dbReference type="OrthoDB" id="9784823at2"/>
<feature type="domain" description="DNA methylase adenine-specific" evidence="8">
    <location>
        <begin position="173"/>
        <end position="488"/>
    </location>
</feature>
<reference evidence="10 11" key="1">
    <citation type="submission" date="2018-04" db="EMBL/GenBank/DDBJ databases">
        <title>Genomic Encyclopedia of Type Strains, Phase IV (KMG-IV): sequencing the most valuable type-strain genomes for metagenomic binning, comparative biology and taxonomic classification.</title>
        <authorList>
            <person name="Goeker M."/>
        </authorList>
    </citation>
    <scope>NUCLEOTIDE SEQUENCE [LARGE SCALE GENOMIC DNA]</scope>
    <source>
        <strain evidence="10 11">DSM 14823</strain>
    </source>
</reference>
<evidence type="ECO:0000256" key="1">
    <source>
        <dbReference type="ARBA" id="ARBA00006594"/>
    </source>
</evidence>
<evidence type="ECO:0000313" key="11">
    <source>
        <dbReference type="Proteomes" id="UP000245959"/>
    </source>
</evidence>
<comment type="catalytic activity">
    <reaction evidence="7">
        <text>a 2'-deoxyadenosine in DNA + S-adenosyl-L-methionine = an N(6)-methyl-2'-deoxyadenosine in DNA + S-adenosyl-L-homocysteine + H(+)</text>
        <dbReference type="Rhea" id="RHEA:15197"/>
        <dbReference type="Rhea" id="RHEA-COMP:12418"/>
        <dbReference type="Rhea" id="RHEA-COMP:12419"/>
        <dbReference type="ChEBI" id="CHEBI:15378"/>
        <dbReference type="ChEBI" id="CHEBI:57856"/>
        <dbReference type="ChEBI" id="CHEBI:59789"/>
        <dbReference type="ChEBI" id="CHEBI:90615"/>
        <dbReference type="ChEBI" id="CHEBI:90616"/>
        <dbReference type="EC" id="2.1.1.72"/>
    </reaction>
</comment>
<dbReference type="InterPro" id="IPR003356">
    <property type="entry name" value="DNA_methylase_A-5"/>
</dbReference>
<organism evidence="10 11">
    <name type="scientific">Victivallis vadensis</name>
    <dbReference type="NCBI Taxonomy" id="172901"/>
    <lineage>
        <taxon>Bacteria</taxon>
        <taxon>Pseudomonadati</taxon>
        <taxon>Lentisphaerota</taxon>
        <taxon>Lentisphaeria</taxon>
        <taxon>Victivallales</taxon>
        <taxon>Victivallaceae</taxon>
        <taxon>Victivallis</taxon>
    </lineage>
</organism>
<evidence type="ECO:0000256" key="6">
    <source>
        <dbReference type="ARBA" id="ARBA00022747"/>
    </source>
</evidence>
<evidence type="ECO:0000259" key="8">
    <source>
        <dbReference type="Pfam" id="PF02384"/>
    </source>
</evidence>
<dbReference type="GO" id="GO:0009307">
    <property type="term" value="P:DNA restriction-modification system"/>
    <property type="evidence" value="ECO:0007669"/>
    <property type="project" value="UniProtKB-KW"/>
</dbReference>
<gene>
    <name evidence="10" type="ORF">C8D82_13712</name>
</gene>
<dbReference type="InterPro" id="IPR051537">
    <property type="entry name" value="DNA_Adenine_Mtase"/>
</dbReference>
<evidence type="ECO:0000256" key="2">
    <source>
        <dbReference type="ARBA" id="ARBA00011900"/>
    </source>
</evidence>
<keyword evidence="11" id="KW-1185">Reference proteome</keyword>
<dbReference type="InterPro" id="IPR002052">
    <property type="entry name" value="DNA_methylase_N6_adenine_CS"/>
</dbReference>
<sequence length="674" mass="76336">MDQAYYNRLFNFLWNIANDVLVQNVEKGDYKKIILPFIVLRRLDLLLEQTKETVLDFVNDEGFRELPPESQSEQLYVVTGYPFYNTSPFTMNLLKAETDQTRLAQNFEAYLDGYSYHVQDIIRKFDLKHSLERLFNSPCLGMLISKFTDENINLGIEPVLDDNGNEKYPGLDNHTMGTLFEELLRRFNEDFSVTEAGEHYTPRDYVRLLADVAIKPVVGKIKKGTYEIYDAACGTGGILSVSEDTFKELGSRIETNIYGQELQPDTYAICKAEIMISGKNKPLDYTYGGVKRECFAFGSTISQNGHEGKLFDFCISNPPFGTPWKKDLENWGYANKDKITDLRFRPLVGDETLDFLPDIGDPQMLFLANNLSRMKSDTALGTRIVEIHNGSSLFTGDAGQGPSNLRRHIMENDLLEAIIAMPENMFYNTGIGTFVWVVTNRKEARRKGKVQLIDATAIKTPLRKNLGNKNCETNAEDRAAIVKLLTDFAENERSKIFDNDEFGYWSITVERPLRLKLNLDPDLSEAKLKESEKKEIADAIAALPADAPLTDWDRCSPLLNLKKTLLKKARPYITETCPEAEVVEGEPDPKLRDYEQVPLKYEGGIAAFMANEVLPYAPDAYLDESKTEIGYELSFTKYFYKPVELPSIESLAADIEAIEQRTDGILKAILAGVC</sequence>
<dbReference type="PANTHER" id="PTHR42933:SF3">
    <property type="entry name" value="TYPE I RESTRICTION ENZYME MJAVIII METHYLASE SUBUNIT"/>
    <property type="match status" value="1"/>
</dbReference>
<keyword evidence="3" id="KW-0489">Methyltransferase</keyword>
<evidence type="ECO:0000256" key="7">
    <source>
        <dbReference type="ARBA" id="ARBA00047942"/>
    </source>
</evidence>
<keyword evidence="6" id="KW-0680">Restriction system</keyword>
<dbReference type="InterPro" id="IPR029063">
    <property type="entry name" value="SAM-dependent_MTases_sf"/>
</dbReference>
<keyword evidence="4" id="KW-0808">Transferase</keyword>
<evidence type="ECO:0000256" key="3">
    <source>
        <dbReference type="ARBA" id="ARBA00022603"/>
    </source>
</evidence>
<accession>A0A2U1AI48</accession>
<evidence type="ECO:0000313" key="10">
    <source>
        <dbReference type="EMBL" id="PVY36050.1"/>
    </source>
</evidence>
<dbReference type="PANTHER" id="PTHR42933">
    <property type="entry name" value="SLR6095 PROTEIN"/>
    <property type="match status" value="1"/>
</dbReference>